<keyword evidence="6" id="KW-1185">Reference proteome</keyword>
<evidence type="ECO:0000313" key="5">
    <source>
        <dbReference type="EMBL" id="MDA4844227.1"/>
    </source>
</evidence>
<dbReference type="PROSITE" id="PS01117">
    <property type="entry name" value="HTH_MARR_1"/>
    <property type="match status" value="1"/>
</dbReference>
<name>A0ABT4VHN8_9HYPH</name>
<accession>A0ABT4VHN8</accession>
<dbReference type="Proteomes" id="UP001148313">
    <property type="component" value="Unassembled WGS sequence"/>
</dbReference>
<protein>
    <submittedName>
        <fullName evidence="5">MarR family winged helix-turn-helix transcriptional regulator</fullName>
    </submittedName>
</protein>
<sequence length="149" mass="16608">MDCGYRLHSRLGYKVSRLARLMETELEEMISPLGITRLMWCILSGVGLENVNTPSALANYVGIARSAVSRALRNMEDMDLIRRCGVDGDGRGVEIRLTQKGRAVMEECRPLVEQLNDQYAGKIAKDDLDAVLRLIDALSAGETRELVRL</sequence>
<dbReference type="InterPro" id="IPR000835">
    <property type="entry name" value="HTH_MarR-typ"/>
</dbReference>
<dbReference type="InterPro" id="IPR036390">
    <property type="entry name" value="WH_DNA-bd_sf"/>
</dbReference>
<dbReference type="InterPro" id="IPR023187">
    <property type="entry name" value="Tscrpt_reg_MarR-type_CS"/>
</dbReference>
<dbReference type="RefSeq" id="WP_271087748.1">
    <property type="nucleotide sequence ID" value="NZ_JAPJZH010000001.1"/>
</dbReference>
<comment type="caution">
    <text evidence="5">The sequence shown here is derived from an EMBL/GenBank/DDBJ whole genome shotgun (WGS) entry which is preliminary data.</text>
</comment>
<evidence type="ECO:0000256" key="3">
    <source>
        <dbReference type="ARBA" id="ARBA00023163"/>
    </source>
</evidence>
<dbReference type="InterPro" id="IPR039422">
    <property type="entry name" value="MarR/SlyA-like"/>
</dbReference>
<evidence type="ECO:0000313" key="6">
    <source>
        <dbReference type="Proteomes" id="UP001148313"/>
    </source>
</evidence>
<feature type="domain" description="HTH marR-type" evidence="4">
    <location>
        <begin position="8"/>
        <end position="140"/>
    </location>
</feature>
<dbReference type="Pfam" id="PF12802">
    <property type="entry name" value="MarR_2"/>
    <property type="match status" value="1"/>
</dbReference>
<keyword evidence="3" id="KW-0804">Transcription</keyword>
<dbReference type="PANTHER" id="PTHR33164:SF64">
    <property type="entry name" value="TRANSCRIPTIONAL REGULATOR SLYA"/>
    <property type="match status" value="1"/>
</dbReference>
<dbReference type="EMBL" id="JAPJZH010000001">
    <property type="protein sequence ID" value="MDA4844227.1"/>
    <property type="molecule type" value="Genomic_DNA"/>
</dbReference>
<organism evidence="5 6">
    <name type="scientific">Hoeflea poritis</name>
    <dbReference type="NCBI Taxonomy" id="2993659"/>
    <lineage>
        <taxon>Bacteria</taxon>
        <taxon>Pseudomonadati</taxon>
        <taxon>Pseudomonadota</taxon>
        <taxon>Alphaproteobacteria</taxon>
        <taxon>Hyphomicrobiales</taxon>
        <taxon>Rhizobiaceae</taxon>
        <taxon>Hoeflea</taxon>
    </lineage>
</organism>
<keyword evidence="1" id="KW-0805">Transcription regulation</keyword>
<evidence type="ECO:0000256" key="2">
    <source>
        <dbReference type="ARBA" id="ARBA00023125"/>
    </source>
</evidence>
<dbReference type="Gene3D" id="1.10.10.10">
    <property type="entry name" value="Winged helix-like DNA-binding domain superfamily/Winged helix DNA-binding domain"/>
    <property type="match status" value="1"/>
</dbReference>
<dbReference type="PRINTS" id="PR00598">
    <property type="entry name" value="HTHMARR"/>
</dbReference>
<dbReference type="PANTHER" id="PTHR33164">
    <property type="entry name" value="TRANSCRIPTIONAL REGULATOR, MARR FAMILY"/>
    <property type="match status" value="1"/>
</dbReference>
<proteinExistence type="predicted"/>
<dbReference type="PROSITE" id="PS50995">
    <property type="entry name" value="HTH_MARR_2"/>
    <property type="match status" value="1"/>
</dbReference>
<dbReference type="SMART" id="SM00347">
    <property type="entry name" value="HTH_MARR"/>
    <property type="match status" value="1"/>
</dbReference>
<gene>
    <name evidence="5" type="ORF">OOZ53_02650</name>
</gene>
<reference evidence="5" key="1">
    <citation type="submission" date="2022-11" db="EMBL/GenBank/DDBJ databases">
        <title>Hoeflea poritis sp. nov., isolated from scleractinian coral Porites lutea.</title>
        <authorList>
            <person name="Zhang G."/>
            <person name="Wei Q."/>
            <person name="Cai L."/>
        </authorList>
    </citation>
    <scope>NUCLEOTIDE SEQUENCE</scope>
    <source>
        <strain evidence="5">E7-10</strain>
    </source>
</reference>
<dbReference type="SUPFAM" id="SSF46785">
    <property type="entry name" value="Winged helix' DNA-binding domain"/>
    <property type="match status" value="1"/>
</dbReference>
<evidence type="ECO:0000259" key="4">
    <source>
        <dbReference type="PROSITE" id="PS50995"/>
    </source>
</evidence>
<evidence type="ECO:0000256" key="1">
    <source>
        <dbReference type="ARBA" id="ARBA00023015"/>
    </source>
</evidence>
<keyword evidence="2" id="KW-0238">DNA-binding</keyword>
<dbReference type="InterPro" id="IPR036388">
    <property type="entry name" value="WH-like_DNA-bd_sf"/>
</dbReference>